<keyword evidence="2" id="KW-0813">Transport</keyword>
<keyword evidence="3" id="KW-0653">Protein transport</keyword>
<comment type="similarity">
    <text evidence="1">Belongs to the importin alpha family.</text>
</comment>
<name>A0A914QJW0_9BILA</name>
<dbReference type="Gene3D" id="1.25.10.10">
    <property type="entry name" value="Leucine-rich Repeat Variant"/>
    <property type="match status" value="1"/>
</dbReference>
<evidence type="ECO:0000313" key="5">
    <source>
        <dbReference type="WBParaSite" id="PDA_v2.g349.t1"/>
    </source>
</evidence>
<evidence type="ECO:0000256" key="2">
    <source>
        <dbReference type="ARBA" id="ARBA00022448"/>
    </source>
</evidence>
<dbReference type="GO" id="GO:0015031">
    <property type="term" value="P:protein transport"/>
    <property type="evidence" value="ECO:0007669"/>
    <property type="project" value="UniProtKB-KW"/>
</dbReference>
<evidence type="ECO:0000313" key="4">
    <source>
        <dbReference type="Proteomes" id="UP000887578"/>
    </source>
</evidence>
<keyword evidence="4" id="KW-1185">Reference proteome</keyword>
<evidence type="ECO:0000256" key="1">
    <source>
        <dbReference type="ARBA" id="ARBA00010394"/>
    </source>
</evidence>
<accession>A0A914QJW0</accession>
<dbReference type="PANTHER" id="PTHR23316">
    <property type="entry name" value="IMPORTIN ALPHA"/>
    <property type="match status" value="1"/>
</dbReference>
<dbReference type="Proteomes" id="UP000887578">
    <property type="component" value="Unplaced"/>
</dbReference>
<dbReference type="InterPro" id="IPR016024">
    <property type="entry name" value="ARM-type_fold"/>
</dbReference>
<dbReference type="SUPFAM" id="SSF48371">
    <property type="entry name" value="ARM repeat"/>
    <property type="match status" value="1"/>
</dbReference>
<organism evidence="4 5">
    <name type="scientific">Panagrolaimus davidi</name>
    <dbReference type="NCBI Taxonomy" id="227884"/>
    <lineage>
        <taxon>Eukaryota</taxon>
        <taxon>Metazoa</taxon>
        <taxon>Ecdysozoa</taxon>
        <taxon>Nematoda</taxon>
        <taxon>Chromadorea</taxon>
        <taxon>Rhabditida</taxon>
        <taxon>Tylenchina</taxon>
        <taxon>Panagrolaimomorpha</taxon>
        <taxon>Panagrolaimoidea</taxon>
        <taxon>Panagrolaimidae</taxon>
        <taxon>Panagrolaimus</taxon>
    </lineage>
</organism>
<proteinExistence type="inferred from homology"/>
<dbReference type="InterPro" id="IPR011989">
    <property type="entry name" value="ARM-like"/>
</dbReference>
<dbReference type="WBParaSite" id="PDA_v2.g349.t1">
    <property type="protein sequence ID" value="PDA_v2.g349.t1"/>
    <property type="gene ID" value="PDA_v2.g349"/>
</dbReference>
<reference evidence="5" key="1">
    <citation type="submission" date="2022-11" db="UniProtKB">
        <authorList>
            <consortium name="WormBaseParasite"/>
        </authorList>
    </citation>
    <scope>IDENTIFICATION</scope>
</reference>
<evidence type="ECO:0000256" key="3">
    <source>
        <dbReference type="ARBA" id="ARBA00022927"/>
    </source>
</evidence>
<dbReference type="AlphaFoldDB" id="A0A914QJW0"/>
<protein>
    <submittedName>
        <fullName evidence="5">Importin subunit alpha</fullName>
    </submittedName>
</protein>
<sequence length="538" mass="61436">MGDAEIHPFIDAATTAQQANDGTRLQNSLNFLKNYNVKHILFRRRAVEEIRIVLTSRPNAYEPFKDDIVHVFNKILKMPKEDILVLEQILWTITNLSHANSKLIHELLPTREGTDVQKGIVKVIAHHAKTSTASAVRDQAIMCLGNVVSDCDSCRNHVMETSIFETVLDLLQTPTNFTAKQRDHYAWTLQNILRPSPTSPYLNVLITQVRQEKMFKVVIGLITLPPPDASIIQGVELLHDWIMIDSEKSVGVSIVENETLMNHLLQIFDGDDDDSSSKVIRSIGNLAFNDDDVIQRIIDYGFVSSMHARILTAGVGLESDIIWCLSNILGSLRPSCVHTIYDRTDLLEYLVRNCYSYEFLIRRESIFCVMNICTFFQGEEQTELYQAFFGKMIIDILDGFTIEEDESMAQAVQGILTHCIDEMNRNNPIYKEMIYENGFKAAVQRRYEWTKETLQTFDVGTPQRRELFILFNLCIDALISIIDYKNVLKCDDQMAKMKSDALAPMDSTPRRPPQKDIRERSFAILDDTVLNISPITTK</sequence>